<evidence type="ECO:0000259" key="10">
    <source>
        <dbReference type="PROSITE" id="PS50006"/>
    </source>
</evidence>
<protein>
    <recommendedName>
        <fullName evidence="3">non-specific serine/threonine protein kinase</fullName>
        <ecNumber evidence="3">2.7.11.1</ecNumber>
    </recommendedName>
</protein>
<evidence type="ECO:0000256" key="1">
    <source>
        <dbReference type="ARBA" id="ARBA00005575"/>
    </source>
</evidence>
<dbReference type="InterPro" id="IPR000253">
    <property type="entry name" value="FHA_dom"/>
</dbReference>
<dbReference type="SUPFAM" id="SSF49879">
    <property type="entry name" value="SMAD/FHA domain"/>
    <property type="match status" value="1"/>
</dbReference>
<dbReference type="AlphaFoldDB" id="A0AAN6S4G3"/>
<dbReference type="PROSITE" id="PS00107">
    <property type="entry name" value="PROTEIN_KINASE_ATP"/>
    <property type="match status" value="1"/>
</dbReference>
<dbReference type="Gene3D" id="2.60.200.20">
    <property type="match status" value="1"/>
</dbReference>
<dbReference type="InterPro" id="IPR011009">
    <property type="entry name" value="Kinase-like_dom_sf"/>
</dbReference>
<reference evidence="13" key="1">
    <citation type="journal article" date="2023" name="Mol. Phylogenet. Evol.">
        <title>Genome-scale phylogeny and comparative genomics of the fungal order Sordariales.</title>
        <authorList>
            <person name="Hensen N."/>
            <person name="Bonometti L."/>
            <person name="Westerberg I."/>
            <person name="Brannstrom I.O."/>
            <person name="Guillou S."/>
            <person name="Cros-Aarteil S."/>
            <person name="Calhoun S."/>
            <person name="Haridas S."/>
            <person name="Kuo A."/>
            <person name="Mondo S."/>
            <person name="Pangilinan J."/>
            <person name="Riley R."/>
            <person name="LaButti K."/>
            <person name="Andreopoulos B."/>
            <person name="Lipzen A."/>
            <person name="Chen C."/>
            <person name="Yan M."/>
            <person name="Daum C."/>
            <person name="Ng V."/>
            <person name="Clum A."/>
            <person name="Steindorff A."/>
            <person name="Ohm R.A."/>
            <person name="Martin F."/>
            <person name="Silar P."/>
            <person name="Natvig D.O."/>
            <person name="Lalanne C."/>
            <person name="Gautier V."/>
            <person name="Ament-Velasquez S.L."/>
            <person name="Kruys A."/>
            <person name="Hutchinson M.I."/>
            <person name="Powell A.J."/>
            <person name="Barry K."/>
            <person name="Miller A.N."/>
            <person name="Grigoriev I.V."/>
            <person name="Debuchy R."/>
            <person name="Gladieux P."/>
            <person name="Hiltunen Thoren M."/>
            <person name="Johannesson H."/>
        </authorList>
    </citation>
    <scope>NUCLEOTIDE SEQUENCE [LARGE SCALE GENOMIC DNA]</scope>
    <source>
        <strain evidence="13">CBS 340.73</strain>
    </source>
</reference>
<dbReference type="Pfam" id="PF00069">
    <property type="entry name" value="Pkinase"/>
    <property type="match status" value="1"/>
</dbReference>
<dbReference type="PROSITE" id="PS50011">
    <property type="entry name" value="PROTEIN_KINASE_DOM"/>
    <property type="match status" value="1"/>
</dbReference>
<comment type="caution">
    <text evidence="12">The sequence shown here is derived from an EMBL/GenBank/DDBJ whole genome shotgun (WGS) entry which is preliminary data.</text>
</comment>
<evidence type="ECO:0000313" key="12">
    <source>
        <dbReference type="EMBL" id="KAK3940772.1"/>
    </source>
</evidence>
<organism evidence="12 13">
    <name type="scientific">Diplogelasinospora grovesii</name>
    <dbReference type="NCBI Taxonomy" id="303347"/>
    <lineage>
        <taxon>Eukaryota</taxon>
        <taxon>Fungi</taxon>
        <taxon>Dikarya</taxon>
        <taxon>Ascomycota</taxon>
        <taxon>Pezizomycotina</taxon>
        <taxon>Sordariomycetes</taxon>
        <taxon>Sordariomycetidae</taxon>
        <taxon>Sordariales</taxon>
        <taxon>Diplogelasinosporaceae</taxon>
        <taxon>Diplogelasinospora</taxon>
    </lineage>
</organism>
<evidence type="ECO:0000256" key="8">
    <source>
        <dbReference type="PROSITE-ProRule" id="PRU10141"/>
    </source>
</evidence>
<sequence length="745" mass="81621">MADIDLIARLYPVYNSQGGAALDAITSEKNGSRRKPPRLVKPDLPSPKSGDDSGSREQTPEPPQEQRDTLDYRPYLELTFSHGPRTRHGFVFGTNIKTCDIVLPPDRGISKQHCTLTFEKDGFADGNMYRPVLRDLGSSNGTTVTFDGKGDERRRNFRWILGGTEIPDETEVIIIKFPYNLQFQVVIAPFNNTSPAYNQRVDRFLQGAADETEFLGGMRLLDDTPTALQSGARTPGKELIIEVGNLGAGAFGAVTRCDNVSTGLQFARKVPSAGALGVNKEEFARWDHIVRIFHAQFDPKPQLDLEYVPGGSLADKVLSPHERLETLRQCLSALEYLHGHEPPVVHRDIKLANILVQSRKAGQIHVKLADFGLVKDSRDLESKVGTPMYAAPEILGGGPRPYTSAVDIWSLGVVIFEDGYDLPPMKRGADVWRNQTEGILWCESIVAKLKEDLNEKPDGMKQFLYSTMVIVDPAKRGSAKHCYEEALRLSAPTEDGCQTPTQASYAREQTATQPHTGGDDGEAAVTSPHTRGAADPHPLPTPDDDSAVSVGTKKRARSDSPPLDFHVATSSPARKRIALPLDLSLPSVPTIHRRESPSEDILDNDGVARFSKKLENPIYVGSEVAELGREERSSIGRSSRWTTQTTPRDLPDGDAPPPGHGQQQGGKASSVVEFNDTWLREPRSPPQMPPRAATAGQHHDDEQVLGWTASDQVVGDLIGQGVQLTASEEEQFRQMLAAGIIPTDD</sequence>
<dbReference type="SMART" id="SM00240">
    <property type="entry name" value="FHA"/>
    <property type="match status" value="1"/>
</dbReference>
<evidence type="ECO:0000256" key="3">
    <source>
        <dbReference type="ARBA" id="ARBA00012513"/>
    </source>
</evidence>
<dbReference type="PROSITE" id="PS50006">
    <property type="entry name" value="FHA_DOMAIN"/>
    <property type="match status" value="1"/>
</dbReference>
<dbReference type="CDD" id="cd00060">
    <property type="entry name" value="FHA"/>
    <property type="match status" value="1"/>
</dbReference>
<gene>
    <name evidence="12" type="ORF">QBC46DRAFT_353908</name>
</gene>
<feature type="region of interest" description="Disordered" evidence="9">
    <location>
        <begin position="25"/>
        <end position="72"/>
    </location>
</feature>
<evidence type="ECO:0000313" key="13">
    <source>
        <dbReference type="Proteomes" id="UP001303473"/>
    </source>
</evidence>
<feature type="binding site" evidence="8">
    <location>
        <position position="269"/>
    </location>
    <ligand>
        <name>ATP</name>
        <dbReference type="ChEBI" id="CHEBI:30616"/>
    </ligand>
</feature>
<evidence type="ECO:0000256" key="4">
    <source>
        <dbReference type="ARBA" id="ARBA00022679"/>
    </source>
</evidence>
<feature type="domain" description="FHA" evidence="10">
    <location>
        <begin position="90"/>
        <end position="145"/>
    </location>
</feature>
<dbReference type="PANTHER" id="PTHR43671:SF13">
    <property type="entry name" value="SERINE_THREONINE-PROTEIN KINASE NEK2"/>
    <property type="match status" value="1"/>
</dbReference>
<evidence type="ECO:0000259" key="11">
    <source>
        <dbReference type="PROSITE" id="PS50011"/>
    </source>
</evidence>
<accession>A0AAN6S4G3</accession>
<dbReference type="PROSITE" id="PS00108">
    <property type="entry name" value="PROTEIN_KINASE_ST"/>
    <property type="match status" value="1"/>
</dbReference>
<feature type="compositionally biased region" description="Polar residues" evidence="9">
    <location>
        <begin position="496"/>
        <end position="515"/>
    </location>
</feature>
<dbReference type="GO" id="GO:0004674">
    <property type="term" value="F:protein serine/threonine kinase activity"/>
    <property type="evidence" value="ECO:0007669"/>
    <property type="project" value="UniProtKB-EC"/>
</dbReference>
<feature type="region of interest" description="Disordered" evidence="9">
    <location>
        <begin position="493"/>
        <end position="569"/>
    </location>
</feature>
<dbReference type="InterPro" id="IPR008984">
    <property type="entry name" value="SMAD_FHA_dom_sf"/>
</dbReference>
<dbReference type="SMART" id="SM00220">
    <property type="entry name" value="S_TKc"/>
    <property type="match status" value="1"/>
</dbReference>
<keyword evidence="6 12" id="KW-0418">Kinase</keyword>
<keyword evidence="5 8" id="KW-0547">Nucleotide-binding</keyword>
<dbReference type="InterPro" id="IPR050660">
    <property type="entry name" value="NEK_Ser/Thr_kinase"/>
</dbReference>
<comment type="similarity">
    <text evidence="1">Belongs to the protein kinase superfamily. CAMK Ser/Thr protein kinase family. CHEK2 subfamily.</text>
</comment>
<dbReference type="InterPro" id="IPR008271">
    <property type="entry name" value="Ser/Thr_kinase_AS"/>
</dbReference>
<keyword evidence="13" id="KW-1185">Reference proteome</keyword>
<dbReference type="Proteomes" id="UP001303473">
    <property type="component" value="Unassembled WGS sequence"/>
</dbReference>
<dbReference type="EMBL" id="MU853792">
    <property type="protein sequence ID" value="KAK3940772.1"/>
    <property type="molecule type" value="Genomic_DNA"/>
</dbReference>
<evidence type="ECO:0000256" key="7">
    <source>
        <dbReference type="ARBA" id="ARBA00022840"/>
    </source>
</evidence>
<evidence type="ECO:0000256" key="5">
    <source>
        <dbReference type="ARBA" id="ARBA00022741"/>
    </source>
</evidence>
<evidence type="ECO:0000256" key="2">
    <source>
        <dbReference type="ARBA" id="ARBA00010886"/>
    </source>
</evidence>
<dbReference type="SUPFAM" id="SSF56112">
    <property type="entry name" value="Protein kinase-like (PK-like)"/>
    <property type="match status" value="1"/>
</dbReference>
<dbReference type="PANTHER" id="PTHR43671">
    <property type="entry name" value="SERINE/THREONINE-PROTEIN KINASE NEK"/>
    <property type="match status" value="1"/>
</dbReference>
<evidence type="ECO:0000256" key="9">
    <source>
        <dbReference type="SAM" id="MobiDB-lite"/>
    </source>
</evidence>
<proteinExistence type="inferred from homology"/>
<dbReference type="Pfam" id="PF00498">
    <property type="entry name" value="FHA"/>
    <property type="match status" value="1"/>
</dbReference>
<dbReference type="InterPro" id="IPR017441">
    <property type="entry name" value="Protein_kinase_ATP_BS"/>
</dbReference>
<dbReference type="GO" id="GO:0005524">
    <property type="term" value="F:ATP binding"/>
    <property type="evidence" value="ECO:0007669"/>
    <property type="project" value="UniProtKB-UniRule"/>
</dbReference>
<feature type="region of interest" description="Disordered" evidence="9">
    <location>
        <begin position="627"/>
        <end position="705"/>
    </location>
</feature>
<feature type="domain" description="Protein kinase" evidence="11">
    <location>
        <begin position="240"/>
        <end position="488"/>
    </location>
</feature>
<keyword evidence="7 8" id="KW-0067">ATP-binding</keyword>
<name>A0AAN6S4G3_9PEZI</name>
<comment type="similarity">
    <text evidence="2">Belongs to the protein kinase superfamily. NEK Ser/Thr protein kinase family. NIMA subfamily.</text>
</comment>
<keyword evidence="4" id="KW-0808">Transferase</keyword>
<feature type="compositionally biased region" description="Basic and acidic residues" evidence="9">
    <location>
        <begin position="49"/>
        <end position="71"/>
    </location>
</feature>
<dbReference type="InterPro" id="IPR000719">
    <property type="entry name" value="Prot_kinase_dom"/>
</dbReference>
<evidence type="ECO:0000256" key="6">
    <source>
        <dbReference type="ARBA" id="ARBA00022777"/>
    </source>
</evidence>
<dbReference type="EC" id="2.7.11.1" evidence="3"/>
<dbReference type="Gene3D" id="1.10.510.10">
    <property type="entry name" value="Transferase(Phosphotransferase) domain 1"/>
    <property type="match status" value="1"/>
</dbReference>